<name>A0A917S1F2_9BACL</name>
<dbReference type="SUPFAM" id="SSF101904">
    <property type="entry name" value="GyrA/ParC C-terminal domain-like"/>
    <property type="match status" value="1"/>
</dbReference>
<dbReference type="InterPro" id="IPR013758">
    <property type="entry name" value="Topo_IIA_A/C_ab"/>
</dbReference>
<comment type="similarity">
    <text evidence="8">Belongs to the type II topoisomerase GyrA/ParC subunit family. ParC type 2 subfamily.</text>
</comment>
<comment type="caution">
    <text evidence="12">The sequence shown here is derived from an EMBL/GenBank/DDBJ whole genome shotgun (WGS) entry which is preliminary data.</text>
</comment>
<dbReference type="EC" id="5.6.2.2" evidence="8"/>
<feature type="active site" description="O-(5'-phospho-DNA)-tyrosine intermediate" evidence="8 9">
    <location>
        <position position="121"/>
    </location>
</feature>
<evidence type="ECO:0000256" key="9">
    <source>
        <dbReference type="PROSITE-ProRule" id="PRU01384"/>
    </source>
</evidence>
<keyword evidence="10" id="KW-0175">Coiled coil</keyword>
<keyword evidence="5 8" id="KW-0472">Membrane</keyword>
<keyword evidence="2 8" id="KW-1003">Cell membrane</keyword>
<comment type="function">
    <text evidence="8">Topoisomerase IV is essential for chromosome segregation. It relaxes supercoiled DNA. Performs the decatenation events required during the replication of a circular DNA molecule.</text>
</comment>
<dbReference type="GO" id="GO:0005524">
    <property type="term" value="F:ATP binding"/>
    <property type="evidence" value="ECO:0007669"/>
    <property type="project" value="InterPro"/>
</dbReference>
<organism evidence="12 13">
    <name type="scientific">Sporolactobacillus putidus</name>
    <dbReference type="NCBI Taxonomy" id="492735"/>
    <lineage>
        <taxon>Bacteria</taxon>
        <taxon>Bacillati</taxon>
        <taxon>Bacillota</taxon>
        <taxon>Bacilli</taxon>
        <taxon>Bacillales</taxon>
        <taxon>Sporolactobacillaceae</taxon>
        <taxon>Sporolactobacillus</taxon>
    </lineage>
</organism>
<dbReference type="InterPro" id="IPR013760">
    <property type="entry name" value="Topo_IIA-like_dom_sf"/>
</dbReference>
<dbReference type="Gene3D" id="1.10.268.10">
    <property type="entry name" value="Topoisomerase, domain 3"/>
    <property type="match status" value="1"/>
</dbReference>
<dbReference type="GO" id="GO:0003677">
    <property type="term" value="F:DNA binding"/>
    <property type="evidence" value="ECO:0007669"/>
    <property type="project" value="UniProtKB-UniRule"/>
</dbReference>
<dbReference type="InterPro" id="IPR035516">
    <property type="entry name" value="Gyrase/topoIV_suA_C"/>
</dbReference>
<protein>
    <recommendedName>
        <fullName evidence="8">DNA topoisomerase 4 subunit A</fullName>
        <ecNumber evidence="8">5.6.2.2</ecNumber>
    </recommendedName>
    <alternativeName>
        <fullName evidence="8">Topoisomerase IV subunit A</fullName>
    </alternativeName>
</protein>
<evidence type="ECO:0000313" key="13">
    <source>
        <dbReference type="Proteomes" id="UP000654670"/>
    </source>
</evidence>
<dbReference type="GO" id="GO:0006265">
    <property type="term" value="P:DNA topological change"/>
    <property type="evidence" value="ECO:0007669"/>
    <property type="project" value="UniProtKB-UniRule"/>
</dbReference>
<keyword evidence="13" id="KW-1185">Reference proteome</keyword>
<feature type="site" description="Interaction with DNA" evidence="8">
    <location>
        <position position="79"/>
    </location>
</feature>
<feature type="domain" description="Topo IIA-type catalytic" evidence="11">
    <location>
        <begin position="33"/>
        <end position="499"/>
    </location>
</feature>
<evidence type="ECO:0000259" key="11">
    <source>
        <dbReference type="PROSITE" id="PS52040"/>
    </source>
</evidence>
<dbReference type="GO" id="GO:0019897">
    <property type="term" value="C:extrinsic component of plasma membrane"/>
    <property type="evidence" value="ECO:0007669"/>
    <property type="project" value="UniProtKB-UniRule"/>
</dbReference>
<dbReference type="PANTHER" id="PTHR43493">
    <property type="entry name" value="DNA GYRASE/TOPOISOMERASE SUBUNIT A"/>
    <property type="match status" value="1"/>
</dbReference>
<dbReference type="Pfam" id="PF00521">
    <property type="entry name" value="DNA_topoisoIV"/>
    <property type="match status" value="1"/>
</dbReference>
<sequence>MVSREKLLDLPLEEVIGDRFGIYSKYIIQERALPDVRDGLKPVQRRILFAMLRDGNTSDKPFRKSAKTVGNVIGNYHPHGDASVYEAMVRMSQDWKLRMPLIEMHGNNGSLDGDPPAAMRYTEARLSRISEELLRDIDAKTVDYVPNFDDTLEEPIVFPSKFPNLLVNGSTGISSGYATEIPPHSLAEIIDATVMLMEHPNCTVDDLMTVVKGPDFPSGGIVQGIDGIKKAYRAGKGKIVIRARAEFETLRTGRQQIIISELPYEVNKAQLVKKMDELRLDHKVEGVTEVRDETDRSGMRVIIELKKDADARGVLNYYFKNTDLQIAYNFNMVAIDHKAPRQLGLKEILEAYIEHQKEVVTRRSQYELDKSKDRQHIVRGLIKAVSILDDVIRVIRASKDKKNAKQNLSEAFGFSEAQAEAIVNLQLYRLTNTDIVTLQKEEGELARTIERLESILASEKKLIAVIKKELNEVRKKYADARRTTIENEIEEIKIDLEVMVAAEDVIVSLTKHGYIKRSSLRSYSASGEDAAAMKDTDRVLFQREMNTTDTLLVFTNMGRYLYLPVHEIPDRRWKELGQHVASLVAVETDEQVIAAVPVADFQTKTLYMTFITKLGMVKRTELAEYQAQRYSKPLTALKLKKGDECLHAFLTNGKMEIIVATWLGFGLRFIEDEAGTVGLRAAGVKAIQLKPGDRVVGSVIFSEGSEDDLFIATDRGAIKKMRVAGQLEKSARARRGLVMLRELKTKPHHIAGIELVSAKDTIQLLTEKGQTVTVDSSEIRPSDRYSNGSFIVDQDEDGNVSEIWKNVSNESQDDIV</sequence>
<dbReference type="SUPFAM" id="SSF56719">
    <property type="entry name" value="Type II DNA topoisomerase"/>
    <property type="match status" value="1"/>
</dbReference>
<evidence type="ECO:0000256" key="7">
    <source>
        <dbReference type="ARBA" id="ARBA00063644"/>
    </source>
</evidence>
<dbReference type="HAMAP" id="MF_00937">
    <property type="entry name" value="ParC_type2"/>
    <property type="match status" value="1"/>
</dbReference>
<dbReference type="InterPro" id="IPR006691">
    <property type="entry name" value="GyrA/parC_rep"/>
</dbReference>
<dbReference type="GO" id="GO:0005737">
    <property type="term" value="C:cytoplasm"/>
    <property type="evidence" value="ECO:0007669"/>
    <property type="project" value="TreeGrafter"/>
</dbReference>
<dbReference type="GO" id="GO:0034335">
    <property type="term" value="F:DNA negative supercoiling activity"/>
    <property type="evidence" value="ECO:0007669"/>
    <property type="project" value="UniProtKB-ARBA"/>
</dbReference>
<evidence type="ECO:0000256" key="5">
    <source>
        <dbReference type="ARBA" id="ARBA00023136"/>
    </source>
</evidence>
<dbReference type="PANTHER" id="PTHR43493:SF9">
    <property type="entry name" value="DNA TOPOISOMERASE 4 SUBUNIT A"/>
    <property type="match status" value="1"/>
</dbReference>
<keyword evidence="6 8" id="KW-0413">Isomerase</keyword>
<dbReference type="NCBIfam" id="NF004044">
    <property type="entry name" value="PRK05561.1"/>
    <property type="match status" value="1"/>
</dbReference>
<feature type="site" description="Interaction with DNA" evidence="8">
    <location>
        <position position="77"/>
    </location>
</feature>
<evidence type="ECO:0000256" key="10">
    <source>
        <dbReference type="SAM" id="Coils"/>
    </source>
</evidence>
<reference evidence="12" key="1">
    <citation type="journal article" date="2014" name="Int. J. Syst. Evol. Microbiol.">
        <title>Complete genome sequence of Corynebacterium casei LMG S-19264T (=DSM 44701T), isolated from a smear-ripened cheese.</title>
        <authorList>
            <consortium name="US DOE Joint Genome Institute (JGI-PGF)"/>
            <person name="Walter F."/>
            <person name="Albersmeier A."/>
            <person name="Kalinowski J."/>
            <person name="Ruckert C."/>
        </authorList>
    </citation>
    <scope>NUCLEOTIDE SEQUENCE</scope>
    <source>
        <strain evidence="12">JCM 15325</strain>
    </source>
</reference>
<feature type="site" description="Interaction with DNA" evidence="8">
    <location>
        <position position="90"/>
    </location>
</feature>
<dbReference type="GO" id="GO:0007059">
    <property type="term" value="P:chromosome segregation"/>
    <property type="evidence" value="ECO:0007669"/>
    <property type="project" value="UniProtKB-UniRule"/>
</dbReference>
<reference evidence="12" key="2">
    <citation type="submission" date="2020-09" db="EMBL/GenBank/DDBJ databases">
        <authorList>
            <person name="Sun Q."/>
            <person name="Ohkuma M."/>
        </authorList>
    </citation>
    <scope>NUCLEOTIDE SEQUENCE</scope>
    <source>
        <strain evidence="12">JCM 15325</strain>
    </source>
</reference>
<dbReference type="Gene3D" id="3.30.1360.40">
    <property type="match status" value="1"/>
</dbReference>
<evidence type="ECO:0000256" key="3">
    <source>
        <dbReference type="ARBA" id="ARBA00023029"/>
    </source>
</evidence>
<dbReference type="Proteomes" id="UP000654670">
    <property type="component" value="Unassembled WGS sequence"/>
</dbReference>
<dbReference type="Pfam" id="PF03989">
    <property type="entry name" value="DNA_gyraseA_C"/>
    <property type="match status" value="4"/>
</dbReference>
<evidence type="ECO:0000256" key="8">
    <source>
        <dbReference type="HAMAP-Rule" id="MF_00937"/>
    </source>
</evidence>
<feature type="site" description="Interaction with DNA" evidence="8">
    <location>
        <position position="41"/>
    </location>
</feature>
<feature type="site" description="Transition state stabilizer" evidence="8">
    <location>
        <position position="120"/>
    </location>
</feature>
<dbReference type="FunFam" id="3.90.199.10:FF:000001">
    <property type="entry name" value="DNA gyrase subunit A"/>
    <property type="match status" value="1"/>
</dbReference>
<evidence type="ECO:0000256" key="6">
    <source>
        <dbReference type="ARBA" id="ARBA00023235"/>
    </source>
</evidence>
<comment type="subcellular location">
    <subcellularLocation>
        <location evidence="8">Cell membrane</location>
        <topology evidence="8">Peripheral membrane protein</topology>
    </subcellularLocation>
</comment>
<dbReference type="InterPro" id="IPR002205">
    <property type="entry name" value="Topo_IIA_dom_A"/>
</dbReference>
<dbReference type="NCBIfam" id="TIGR01061">
    <property type="entry name" value="parC_Gpos"/>
    <property type="match status" value="1"/>
</dbReference>
<dbReference type="EMBL" id="BMOK01000003">
    <property type="protein sequence ID" value="GGL48397.1"/>
    <property type="molecule type" value="Genomic_DNA"/>
</dbReference>
<evidence type="ECO:0000256" key="4">
    <source>
        <dbReference type="ARBA" id="ARBA00023125"/>
    </source>
</evidence>
<keyword evidence="4 8" id="KW-0238">DNA-binding</keyword>
<dbReference type="GO" id="GO:0005694">
    <property type="term" value="C:chromosome"/>
    <property type="evidence" value="ECO:0007669"/>
    <property type="project" value="InterPro"/>
</dbReference>
<feature type="coiled-coil region" evidence="10">
    <location>
        <begin position="449"/>
        <end position="483"/>
    </location>
</feature>
<dbReference type="SMART" id="SM00434">
    <property type="entry name" value="TOP4c"/>
    <property type="match status" value="1"/>
</dbReference>
<dbReference type="AlphaFoldDB" id="A0A917S1F2"/>
<gene>
    <name evidence="8 12" type="primary">parC</name>
    <name evidence="12" type="ORF">GCM10007968_10770</name>
</gene>
<dbReference type="FunFam" id="3.30.1360.40:FF:000002">
    <property type="entry name" value="DNA gyrase subunit A"/>
    <property type="match status" value="1"/>
</dbReference>
<dbReference type="FunFam" id="1.10.268.10:FF:000001">
    <property type="entry name" value="DNA gyrase subunit A"/>
    <property type="match status" value="1"/>
</dbReference>
<comment type="subunit">
    <text evidence="7 8">Heterotetramer composed of ParC and ParE.</text>
</comment>
<dbReference type="Gene3D" id="2.120.10.90">
    <property type="entry name" value="DNA gyrase/topoisomerase IV, subunit A, C-terminal"/>
    <property type="match status" value="1"/>
</dbReference>
<dbReference type="CDD" id="cd00187">
    <property type="entry name" value="TOP4c"/>
    <property type="match status" value="1"/>
</dbReference>
<dbReference type="RefSeq" id="WP_188802050.1">
    <property type="nucleotide sequence ID" value="NZ_BMOK01000003.1"/>
</dbReference>
<accession>A0A917S1F2</accession>
<dbReference type="Gene3D" id="3.90.199.10">
    <property type="entry name" value="Topoisomerase II, domain 5"/>
    <property type="match status" value="1"/>
</dbReference>
<evidence type="ECO:0000313" key="12">
    <source>
        <dbReference type="EMBL" id="GGL48397.1"/>
    </source>
</evidence>
<dbReference type="FunFam" id="2.120.10.90:FF:000005">
    <property type="entry name" value="DNA topoisomerase 4 subunit A"/>
    <property type="match status" value="1"/>
</dbReference>
<keyword evidence="3 8" id="KW-0799">Topoisomerase</keyword>
<evidence type="ECO:0000256" key="2">
    <source>
        <dbReference type="ARBA" id="ARBA00022475"/>
    </source>
</evidence>
<dbReference type="GO" id="GO:0009330">
    <property type="term" value="C:DNA topoisomerase type II (double strand cut, ATP-hydrolyzing) complex"/>
    <property type="evidence" value="ECO:0007669"/>
    <property type="project" value="TreeGrafter"/>
</dbReference>
<dbReference type="PROSITE" id="PS52040">
    <property type="entry name" value="TOPO_IIA"/>
    <property type="match status" value="1"/>
</dbReference>
<dbReference type="InterPro" id="IPR013757">
    <property type="entry name" value="Topo_IIA_A_a_sf"/>
</dbReference>
<evidence type="ECO:0000256" key="1">
    <source>
        <dbReference type="ARBA" id="ARBA00000185"/>
    </source>
</evidence>
<feature type="site" description="Interaction with DNA" evidence="8">
    <location>
        <position position="96"/>
    </location>
</feature>
<comment type="catalytic activity">
    <reaction evidence="1 8 9">
        <text>ATP-dependent breakage, passage and rejoining of double-stranded DNA.</text>
        <dbReference type="EC" id="5.6.2.2"/>
    </reaction>
</comment>
<dbReference type="InterPro" id="IPR005741">
    <property type="entry name" value="TopoIV_A_Gpos"/>
</dbReference>
<dbReference type="InterPro" id="IPR050220">
    <property type="entry name" value="Type_II_DNA_Topoisomerases"/>
</dbReference>
<proteinExistence type="inferred from homology"/>